<reference evidence="6 7" key="1">
    <citation type="journal article" date="2019" name="Syst. Appl. Microbiol.">
        <title>Microvirga tunisiensis sp. nov., a root nodule symbiotic bacterium isolated from Lupinus micranthus and L. luteus grown in Northern Tunisia.</title>
        <authorList>
            <person name="Msaddak A."/>
            <person name="Rejili M."/>
            <person name="Duran D."/>
            <person name="Mars M."/>
            <person name="Palacios J.M."/>
            <person name="Ruiz-Argueso T."/>
            <person name="Rey L."/>
            <person name="Imperial J."/>
        </authorList>
    </citation>
    <scope>NUCLEOTIDE SEQUENCE [LARGE SCALE GENOMIC DNA]</scope>
    <source>
        <strain evidence="6 7">Lmie10</strain>
    </source>
</reference>
<evidence type="ECO:0000256" key="4">
    <source>
        <dbReference type="ARBA" id="ARBA00022833"/>
    </source>
</evidence>
<dbReference type="CDD" id="cd08255">
    <property type="entry name" value="2-desacetyl-2-hydroxyethyl_bacteriochlorophyllide_like"/>
    <property type="match status" value="1"/>
</dbReference>
<evidence type="ECO:0000256" key="3">
    <source>
        <dbReference type="ARBA" id="ARBA00022723"/>
    </source>
</evidence>
<dbReference type="Proteomes" id="UP000403266">
    <property type="component" value="Unassembled WGS sequence"/>
</dbReference>
<organism evidence="6 7">
    <name type="scientific">Microvirga tunisiensis</name>
    <dbReference type="NCBI Taxonomy" id="2108360"/>
    <lineage>
        <taxon>Bacteria</taxon>
        <taxon>Pseudomonadati</taxon>
        <taxon>Pseudomonadota</taxon>
        <taxon>Alphaproteobacteria</taxon>
        <taxon>Hyphomicrobiales</taxon>
        <taxon>Methylobacteriaceae</taxon>
        <taxon>Microvirga</taxon>
    </lineage>
</organism>
<keyword evidence="5" id="KW-0560">Oxidoreductase</keyword>
<comment type="similarity">
    <text evidence="2">Belongs to the zinc-containing alcohol dehydrogenase family.</text>
</comment>
<evidence type="ECO:0000256" key="5">
    <source>
        <dbReference type="ARBA" id="ARBA00023002"/>
    </source>
</evidence>
<gene>
    <name evidence="6" type="ORF">FS320_20390</name>
</gene>
<dbReference type="AlphaFoldDB" id="A0A5N7MMY4"/>
<dbReference type="EMBL" id="VOSK01000091">
    <property type="protein sequence ID" value="MPR27474.1"/>
    <property type="molecule type" value="Genomic_DNA"/>
</dbReference>
<protein>
    <submittedName>
        <fullName evidence="6">Zinc-binding alcohol dehydrogenase</fullName>
    </submittedName>
</protein>
<name>A0A5N7MMY4_9HYPH</name>
<evidence type="ECO:0000256" key="2">
    <source>
        <dbReference type="ARBA" id="ARBA00008072"/>
    </source>
</evidence>
<dbReference type="OrthoDB" id="9806940at2"/>
<dbReference type="InterPro" id="IPR036291">
    <property type="entry name" value="NAD(P)-bd_dom_sf"/>
</dbReference>
<keyword evidence="4" id="KW-0862">Zinc</keyword>
<comment type="caution">
    <text evidence="6">The sequence shown here is derived from an EMBL/GenBank/DDBJ whole genome shotgun (WGS) entry which is preliminary data.</text>
</comment>
<keyword evidence="3" id="KW-0479">Metal-binding</keyword>
<comment type="cofactor">
    <cofactor evidence="1">
        <name>Zn(2+)</name>
        <dbReference type="ChEBI" id="CHEBI:29105"/>
    </cofactor>
</comment>
<keyword evidence="7" id="KW-1185">Reference proteome</keyword>
<evidence type="ECO:0000313" key="6">
    <source>
        <dbReference type="EMBL" id="MPR27474.1"/>
    </source>
</evidence>
<dbReference type="PANTHER" id="PTHR43350:SF19">
    <property type="entry name" value="D-GULOSIDE 3-DEHYDROGENASE"/>
    <property type="match status" value="1"/>
</dbReference>
<proteinExistence type="inferred from homology"/>
<dbReference type="GO" id="GO:0016491">
    <property type="term" value="F:oxidoreductase activity"/>
    <property type="evidence" value="ECO:0007669"/>
    <property type="project" value="UniProtKB-KW"/>
</dbReference>
<evidence type="ECO:0000313" key="7">
    <source>
        <dbReference type="Proteomes" id="UP000403266"/>
    </source>
</evidence>
<dbReference type="PANTHER" id="PTHR43350">
    <property type="entry name" value="NAD-DEPENDENT ALCOHOL DEHYDROGENASE"/>
    <property type="match status" value="1"/>
</dbReference>
<evidence type="ECO:0000256" key="1">
    <source>
        <dbReference type="ARBA" id="ARBA00001947"/>
    </source>
</evidence>
<accession>A0A5N7MMY4</accession>
<dbReference type="SUPFAM" id="SSF51735">
    <property type="entry name" value="NAD(P)-binding Rossmann-fold domains"/>
    <property type="match status" value="1"/>
</dbReference>
<sequence>MKDAPEPALNEGDILVRTQWSGISRGTERLVFEGRVPASEIGRMRAPLQEGCFPFPVKYGYCAVGIVEQGPSELIGRSVFALHPHQNLFAIPASLATPVPEGIPPRRAVLSANLETALNAIWDGCCGPGDRIVVVGGGVVGLLTAYLAARIPGTEVTLVDLELGRRAFVEHLGASFAEADNAPGDADVVFHSSASAQGLNTALACAGFEARVVEMSWYGSAAVDASLGGAFHSQRLQLVSSQVGHVPSSRRARWTTRRRLDAAMRLLDDPRLDILVAEEVKFSALPEALHDILCDAQGIPPVVTYS</sequence>
<dbReference type="Gene3D" id="3.40.50.720">
    <property type="entry name" value="NAD(P)-binding Rossmann-like Domain"/>
    <property type="match status" value="1"/>
</dbReference>
<dbReference type="InterPro" id="IPR011032">
    <property type="entry name" value="GroES-like_sf"/>
</dbReference>
<dbReference type="GO" id="GO:0046872">
    <property type="term" value="F:metal ion binding"/>
    <property type="evidence" value="ECO:0007669"/>
    <property type="project" value="UniProtKB-KW"/>
</dbReference>
<dbReference type="SUPFAM" id="SSF50129">
    <property type="entry name" value="GroES-like"/>
    <property type="match status" value="1"/>
</dbReference>
<dbReference type="Gene3D" id="3.90.180.10">
    <property type="entry name" value="Medium-chain alcohol dehydrogenases, catalytic domain"/>
    <property type="match status" value="1"/>
</dbReference>